<dbReference type="KEGG" id="fte:Fluta_2636"/>
<dbReference type="InterPro" id="IPR025404">
    <property type="entry name" value="DUF4130"/>
</dbReference>
<reference evidence="3" key="2">
    <citation type="submission" date="2011-02" db="EMBL/GenBank/DDBJ databases">
        <title>The complete genome of Fluviicola taffensis DSM 16823.</title>
        <authorList>
            <consortium name="US DOE Joint Genome Institute (JGI-PGF)"/>
            <person name="Lucas S."/>
            <person name="Copeland A."/>
            <person name="Lapidus A."/>
            <person name="Bruce D."/>
            <person name="Goodwin L."/>
            <person name="Pitluck S."/>
            <person name="Kyrpides N."/>
            <person name="Mavromatis K."/>
            <person name="Ivanova N."/>
            <person name="Mikhailova N."/>
            <person name="Pagani I."/>
            <person name="Chertkov O."/>
            <person name="Detter J.C."/>
            <person name="Han C."/>
            <person name="Tapia R."/>
            <person name="Land M."/>
            <person name="Hauser L."/>
            <person name="Markowitz V."/>
            <person name="Cheng J.-F."/>
            <person name="Hugenholtz P."/>
            <person name="Woyke T."/>
            <person name="Wu D."/>
            <person name="Tindall B."/>
            <person name="Pomrenke H.G."/>
            <person name="Brambilla E."/>
            <person name="Klenk H.-P."/>
            <person name="Eisen J.A."/>
        </authorList>
    </citation>
    <scope>NUCLEOTIDE SEQUENCE [LARGE SCALE GENOMIC DNA]</scope>
    <source>
        <strain evidence="3">DSM 16823 / RW262 / RW262</strain>
    </source>
</reference>
<organism evidence="2 3">
    <name type="scientific">Fluviicola taffensis (strain DSM 16823 / NCIMB 13979 / RW262)</name>
    <dbReference type="NCBI Taxonomy" id="755732"/>
    <lineage>
        <taxon>Bacteria</taxon>
        <taxon>Pseudomonadati</taxon>
        <taxon>Bacteroidota</taxon>
        <taxon>Flavobacteriia</taxon>
        <taxon>Flavobacteriales</taxon>
        <taxon>Crocinitomicaceae</taxon>
        <taxon>Fluviicola</taxon>
    </lineage>
</organism>
<sequence length="256" mass="30406">MIWLVYDGSFEGFLTTIFEIYEYKWSSVHIRKEGTSIPPLFAEVRTIVTDEEKATRVWKKLVNILDSSGVRKLWIAWLSERETIEDTILGVVKYAIQLKQNVLSNFGNEHVLQMQQAVKSIGREKHRMEAFVRFQLTKDDIYFSVIEPDFNVLPLILSHFRDRYADQRWFIFDSRRSYGIYYDLKTAEFVDFIPNSLLSKNRVSTEAFGENETLFQELWKDYFKSTNIAGRKNTKLHVQHVPKRYWKYLVEKSFGI</sequence>
<dbReference type="OrthoDB" id="5290748at2"/>
<accession>F2IFD3</accession>
<keyword evidence="3" id="KW-1185">Reference proteome</keyword>
<proteinExistence type="predicted"/>
<protein>
    <recommendedName>
        <fullName evidence="1">DUF4130 domain-containing protein</fullName>
    </recommendedName>
</protein>
<dbReference type="eggNOG" id="COG1573">
    <property type="taxonomic scope" value="Bacteria"/>
</dbReference>
<feature type="domain" description="DUF4130" evidence="1">
    <location>
        <begin position="84"/>
        <end position="251"/>
    </location>
</feature>
<evidence type="ECO:0000313" key="2">
    <source>
        <dbReference type="EMBL" id="AEA44618.1"/>
    </source>
</evidence>
<evidence type="ECO:0000259" key="1">
    <source>
        <dbReference type="Pfam" id="PF13566"/>
    </source>
</evidence>
<dbReference type="Proteomes" id="UP000007463">
    <property type="component" value="Chromosome"/>
</dbReference>
<dbReference type="STRING" id="755732.Fluta_2636"/>
<gene>
    <name evidence="2" type="ordered locus">Fluta_2636</name>
</gene>
<reference evidence="2 3" key="1">
    <citation type="journal article" date="2011" name="Stand. Genomic Sci.">
        <title>Complete genome sequence of the gliding freshwater bacterium Fluviicola taffensis type strain (RW262).</title>
        <authorList>
            <person name="Woyke T."/>
            <person name="Chertkov O."/>
            <person name="Lapidus A."/>
            <person name="Nolan M."/>
            <person name="Lucas S."/>
            <person name="Del Rio T.G."/>
            <person name="Tice H."/>
            <person name="Cheng J.F."/>
            <person name="Tapia R."/>
            <person name="Han C."/>
            <person name="Goodwin L."/>
            <person name="Pitluck S."/>
            <person name="Liolios K."/>
            <person name="Pagani I."/>
            <person name="Ivanova N."/>
            <person name="Huntemann M."/>
            <person name="Mavromatis K."/>
            <person name="Mikhailova N."/>
            <person name="Pati A."/>
            <person name="Chen A."/>
            <person name="Palaniappan K."/>
            <person name="Land M."/>
            <person name="Hauser L."/>
            <person name="Brambilla E.M."/>
            <person name="Rohde M."/>
            <person name="Mwirichia R."/>
            <person name="Sikorski J."/>
            <person name="Tindall B.J."/>
            <person name="Goker M."/>
            <person name="Bristow J."/>
            <person name="Eisen J.A."/>
            <person name="Markowitz V."/>
            <person name="Hugenholtz P."/>
            <person name="Klenk H.P."/>
            <person name="Kyrpides N.C."/>
        </authorList>
    </citation>
    <scope>NUCLEOTIDE SEQUENCE [LARGE SCALE GENOMIC DNA]</scope>
    <source>
        <strain evidence="3">DSM 16823 / RW262 / RW262</strain>
    </source>
</reference>
<evidence type="ECO:0000313" key="3">
    <source>
        <dbReference type="Proteomes" id="UP000007463"/>
    </source>
</evidence>
<dbReference type="InterPro" id="IPR023875">
    <property type="entry name" value="DNA_repair_put"/>
</dbReference>
<dbReference type="RefSeq" id="WP_013687388.1">
    <property type="nucleotide sequence ID" value="NC_015321.1"/>
</dbReference>
<dbReference type="HOGENOM" id="CLU_068835_1_0_10"/>
<dbReference type="NCBIfam" id="TIGR03915">
    <property type="entry name" value="SAM_7_link_chp"/>
    <property type="match status" value="1"/>
</dbReference>
<dbReference type="EMBL" id="CP002542">
    <property type="protein sequence ID" value="AEA44618.1"/>
    <property type="molecule type" value="Genomic_DNA"/>
</dbReference>
<dbReference type="AlphaFoldDB" id="F2IFD3"/>
<name>F2IFD3_FLUTR</name>
<dbReference type="Pfam" id="PF13566">
    <property type="entry name" value="DUF4130"/>
    <property type="match status" value="1"/>
</dbReference>